<protein>
    <submittedName>
        <fullName evidence="2">Uncharacterized protein</fullName>
    </submittedName>
</protein>
<name>A0A0A9EYP4_ARUDO</name>
<dbReference type="EMBL" id="GBRH01194885">
    <property type="protein sequence ID" value="JAE03011.1"/>
    <property type="molecule type" value="Transcribed_RNA"/>
</dbReference>
<sequence length="254" mass="28338">MIFISYLVMKACRSCQVPETIGSCKEAPRGCTKSLLIERIATRWKKKYPIPFESASRSYQCSKVARILNPIKDENPLWRMEQPIKNSSTLITAQVAEMLRHVHDSNRLGRINRLHPGNFLHHSGADIHDIVGELVQLLRDLYAVQEKQVIDGGQLKPTHVQDGREADKEEAAAGAAIRGGEPELDAVLHERVRHARHLPALLPAPERSRLRRGGGGRRNGGAGRGLATREQGSLRVRRKVGRREQGGRRRGAGQ</sequence>
<evidence type="ECO:0000256" key="1">
    <source>
        <dbReference type="SAM" id="MobiDB-lite"/>
    </source>
</evidence>
<reference evidence="2" key="2">
    <citation type="journal article" date="2015" name="Data Brief">
        <title>Shoot transcriptome of the giant reed, Arundo donax.</title>
        <authorList>
            <person name="Barrero R.A."/>
            <person name="Guerrero F.D."/>
            <person name="Moolhuijzen P."/>
            <person name="Goolsby J.A."/>
            <person name="Tidwell J."/>
            <person name="Bellgard S.E."/>
            <person name="Bellgard M.I."/>
        </authorList>
    </citation>
    <scope>NUCLEOTIDE SEQUENCE</scope>
    <source>
        <tissue evidence="2">Shoot tissue taken approximately 20 cm above the soil surface</tissue>
    </source>
</reference>
<evidence type="ECO:0000313" key="2">
    <source>
        <dbReference type="EMBL" id="JAE03011.1"/>
    </source>
</evidence>
<organism evidence="2">
    <name type="scientific">Arundo donax</name>
    <name type="common">Giant reed</name>
    <name type="synonym">Donax arundinaceus</name>
    <dbReference type="NCBI Taxonomy" id="35708"/>
    <lineage>
        <taxon>Eukaryota</taxon>
        <taxon>Viridiplantae</taxon>
        <taxon>Streptophyta</taxon>
        <taxon>Embryophyta</taxon>
        <taxon>Tracheophyta</taxon>
        <taxon>Spermatophyta</taxon>
        <taxon>Magnoliopsida</taxon>
        <taxon>Liliopsida</taxon>
        <taxon>Poales</taxon>
        <taxon>Poaceae</taxon>
        <taxon>PACMAD clade</taxon>
        <taxon>Arundinoideae</taxon>
        <taxon>Arundineae</taxon>
        <taxon>Arundo</taxon>
    </lineage>
</organism>
<accession>A0A0A9EYP4</accession>
<feature type="region of interest" description="Disordered" evidence="1">
    <location>
        <begin position="202"/>
        <end position="254"/>
    </location>
</feature>
<reference evidence="2" key="1">
    <citation type="submission" date="2014-09" db="EMBL/GenBank/DDBJ databases">
        <authorList>
            <person name="Magalhaes I.L.F."/>
            <person name="Oliveira U."/>
            <person name="Santos F.R."/>
            <person name="Vidigal T.H.D.A."/>
            <person name="Brescovit A.D."/>
            <person name="Santos A.J."/>
        </authorList>
    </citation>
    <scope>NUCLEOTIDE SEQUENCE</scope>
    <source>
        <tissue evidence="2">Shoot tissue taken approximately 20 cm above the soil surface</tissue>
    </source>
</reference>
<proteinExistence type="predicted"/>
<dbReference type="AlphaFoldDB" id="A0A0A9EYP4"/>